<reference evidence="1 2" key="1">
    <citation type="submission" date="2018-08" db="EMBL/GenBank/DDBJ databases">
        <title>Recombination of ecologically and evolutionarily significant loci maintains genetic cohesion in the Pseudomonas syringae species complex.</title>
        <authorList>
            <person name="Dillon M."/>
            <person name="Thakur S."/>
            <person name="Almeida R.N.D."/>
            <person name="Weir B.S."/>
            <person name="Guttman D.S."/>
        </authorList>
    </citation>
    <scope>NUCLEOTIDE SEQUENCE [LARGE SCALE GENOMIC DNA]</scope>
    <source>
        <strain evidence="1 2">ICMP 867</strain>
    </source>
</reference>
<dbReference type="RefSeq" id="WP_004667921.1">
    <property type="nucleotide sequence ID" value="NZ_RBNZ01000028.1"/>
</dbReference>
<dbReference type="AlphaFoldDB" id="A0A3M3LB17"/>
<sequence>METITDDSAYRKLFDQFMNDEASLPLRKIRSQLETQFGDNLQLIRKIWSGEEALTLQSLSSAKAGLLRAYQINNVIEFHCSRLEGHDEVINKIQSALCEKLEMGTAYINAVNRWIEKIDRVEPDIPTMPDA</sequence>
<dbReference type="Proteomes" id="UP000280599">
    <property type="component" value="Unassembled WGS sequence"/>
</dbReference>
<comment type="caution">
    <text evidence="1">The sequence shown here is derived from an EMBL/GenBank/DDBJ whole genome shotgun (WGS) entry which is preliminary data.</text>
</comment>
<evidence type="ECO:0000313" key="1">
    <source>
        <dbReference type="EMBL" id="RMO48824.1"/>
    </source>
</evidence>
<accession>A0A3M3LB17</accession>
<evidence type="ECO:0000313" key="2">
    <source>
        <dbReference type="Proteomes" id="UP000280599"/>
    </source>
</evidence>
<gene>
    <name evidence="1" type="ORF">ALQ41_200263</name>
</gene>
<proteinExistence type="predicted"/>
<organism evidence="1 2">
    <name type="scientific">Pseudomonas savastanoi pv. glycinea</name>
    <name type="common">Pseudomonas syringae pv. glycinea</name>
    <dbReference type="NCBI Taxonomy" id="318"/>
    <lineage>
        <taxon>Bacteria</taxon>
        <taxon>Pseudomonadati</taxon>
        <taxon>Pseudomonadota</taxon>
        <taxon>Gammaproteobacteria</taxon>
        <taxon>Pseudomonadales</taxon>
        <taxon>Pseudomonadaceae</taxon>
        <taxon>Pseudomonas</taxon>
    </lineage>
</organism>
<name>A0A3M3LB17_PSESG</name>
<dbReference type="EMBL" id="RBPT01000144">
    <property type="protein sequence ID" value="RMO48824.1"/>
    <property type="molecule type" value="Genomic_DNA"/>
</dbReference>
<protein>
    <submittedName>
        <fullName evidence="1">Uncharacterized protein</fullName>
    </submittedName>
</protein>